<dbReference type="EMBL" id="BKCP01007404">
    <property type="protein sequence ID" value="GER45956.1"/>
    <property type="molecule type" value="Genomic_DNA"/>
</dbReference>
<dbReference type="Proteomes" id="UP000325081">
    <property type="component" value="Unassembled WGS sequence"/>
</dbReference>
<organism evidence="2 3">
    <name type="scientific">Striga asiatica</name>
    <name type="common">Asiatic witchweed</name>
    <name type="synonym">Buchnera asiatica</name>
    <dbReference type="NCBI Taxonomy" id="4170"/>
    <lineage>
        <taxon>Eukaryota</taxon>
        <taxon>Viridiplantae</taxon>
        <taxon>Streptophyta</taxon>
        <taxon>Embryophyta</taxon>
        <taxon>Tracheophyta</taxon>
        <taxon>Spermatophyta</taxon>
        <taxon>Magnoliopsida</taxon>
        <taxon>eudicotyledons</taxon>
        <taxon>Gunneridae</taxon>
        <taxon>Pentapetalae</taxon>
        <taxon>asterids</taxon>
        <taxon>lamiids</taxon>
        <taxon>Lamiales</taxon>
        <taxon>Orobanchaceae</taxon>
        <taxon>Buchnereae</taxon>
        <taxon>Striga</taxon>
    </lineage>
</organism>
<dbReference type="OrthoDB" id="9986677at2759"/>
<comment type="caution">
    <text evidence="2">The sequence shown here is derived from an EMBL/GenBank/DDBJ whole genome shotgun (WGS) entry which is preliminary data.</text>
</comment>
<name>A0A5A7QLS4_STRAF</name>
<gene>
    <name evidence="2" type="ORF">STAS_22941</name>
</gene>
<keyword evidence="3" id="KW-1185">Reference proteome</keyword>
<feature type="region of interest" description="Disordered" evidence="1">
    <location>
        <begin position="39"/>
        <end position="62"/>
    </location>
</feature>
<protein>
    <submittedName>
        <fullName evidence="2">(Rice Genome Annotation Project) RNA recognitionmotif family protein</fullName>
    </submittedName>
</protein>
<sequence>MALLIIPIHIRVASQDRAALDDHPRLGRARGQRTVVVRHQTPPVGPPDIPGLQGQEQKHPHESNPCIERRRQHVRIARPPLLVHPIHVNVEEDASGPPHDVVDCPHRWHAGRGAHDERHVYELDPFLVRVLAPEEVHRDWAQEANQEPPVQGGVHTLAREHAEGTNHPPYDGRVVEDFVPRARPRAAFGQKGRVADVLHGREEPPRCAEVHARCNYGNIYVNVWNKCMCAFADLHDEHGLGRDLHVVTQFEITHEPKCLYHAYVSVRLESNICKGPSRVNVTYDHLSYDV</sequence>
<accession>A0A5A7QLS4</accession>
<evidence type="ECO:0000256" key="1">
    <source>
        <dbReference type="SAM" id="MobiDB-lite"/>
    </source>
</evidence>
<dbReference type="AlphaFoldDB" id="A0A5A7QLS4"/>
<evidence type="ECO:0000313" key="2">
    <source>
        <dbReference type="EMBL" id="GER45956.1"/>
    </source>
</evidence>
<reference evidence="3" key="1">
    <citation type="journal article" date="2019" name="Curr. Biol.">
        <title>Genome Sequence of Striga asiatica Provides Insight into the Evolution of Plant Parasitism.</title>
        <authorList>
            <person name="Yoshida S."/>
            <person name="Kim S."/>
            <person name="Wafula E.K."/>
            <person name="Tanskanen J."/>
            <person name="Kim Y.M."/>
            <person name="Honaas L."/>
            <person name="Yang Z."/>
            <person name="Spallek T."/>
            <person name="Conn C.E."/>
            <person name="Ichihashi Y."/>
            <person name="Cheong K."/>
            <person name="Cui S."/>
            <person name="Der J.P."/>
            <person name="Gundlach H."/>
            <person name="Jiao Y."/>
            <person name="Hori C."/>
            <person name="Ishida J.K."/>
            <person name="Kasahara H."/>
            <person name="Kiba T."/>
            <person name="Kim M.S."/>
            <person name="Koo N."/>
            <person name="Laohavisit A."/>
            <person name="Lee Y.H."/>
            <person name="Lumba S."/>
            <person name="McCourt P."/>
            <person name="Mortimer J.C."/>
            <person name="Mutuku J.M."/>
            <person name="Nomura T."/>
            <person name="Sasaki-Sekimoto Y."/>
            <person name="Seto Y."/>
            <person name="Wang Y."/>
            <person name="Wakatake T."/>
            <person name="Sakakibara H."/>
            <person name="Demura T."/>
            <person name="Yamaguchi S."/>
            <person name="Yoneyama K."/>
            <person name="Manabe R.I."/>
            <person name="Nelson D.C."/>
            <person name="Schulman A.H."/>
            <person name="Timko M.P."/>
            <person name="dePamphilis C.W."/>
            <person name="Choi D."/>
            <person name="Shirasu K."/>
        </authorList>
    </citation>
    <scope>NUCLEOTIDE SEQUENCE [LARGE SCALE GENOMIC DNA]</scope>
    <source>
        <strain evidence="3">cv. UVA1</strain>
    </source>
</reference>
<proteinExistence type="predicted"/>
<evidence type="ECO:0000313" key="3">
    <source>
        <dbReference type="Proteomes" id="UP000325081"/>
    </source>
</evidence>